<dbReference type="PANTHER" id="PTHR35836:SF1">
    <property type="entry name" value="VCBS REPEAT-CONTAINING PROTEIN"/>
    <property type="match status" value="1"/>
</dbReference>
<dbReference type="AlphaFoldDB" id="A0A0N7ZC19"/>
<dbReference type="Pfam" id="PF01839">
    <property type="entry name" value="FG-GAP"/>
    <property type="match status" value="1"/>
</dbReference>
<organism evidence="2">
    <name type="scientific">Scylla olivacea</name>
    <name type="common">Orange mud crab</name>
    <name type="synonym">Cancer olivacea</name>
    <dbReference type="NCBI Taxonomy" id="85551"/>
    <lineage>
        <taxon>Eukaryota</taxon>
        <taxon>Metazoa</taxon>
        <taxon>Ecdysozoa</taxon>
        <taxon>Arthropoda</taxon>
        <taxon>Crustacea</taxon>
        <taxon>Multicrustacea</taxon>
        <taxon>Malacostraca</taxon>
        <taxon>Eumalacostraca</taxon>
        <taxon>Eucarida</taxon>
        <taxon>Decapoda</taxon>
        <taxon>Pleocyemata</taxon>
        <taxon>Brachyura</taxon>
        <taxon>Eubrachyura</taxon>
        <taxon>Portunoidea</taxon>
        <taxon>Portunidae</taxon>
        <taxon>Portuninae</taxon>
        <taxon>Scylla</taxon>
    </lineage>
</organism>
<sequence>MSPGSPKTFYPTAEFAVGLAEDGLPHKPYILLSGDDDGRMYVLFPNSDARDDWVYQKHILIDTEKTTIGKMAHGDFDGDGFEDVVVAGYSIGQLYLFTYKP</sequence>
<dbReference type="EMBL" id="GDRN01074587">
    <property type="protein sequence ID" value="JAI63216.1"/>
    <property type="molecule type" value="Transcribed_RNA"/>
</dbReference>
<evidence type="ECO:0000313" key="2">
    <source>
        <dbReference type="EMBL" id="JAI63216.1"/>
    </source>
</evidence>
<proteinExistence type="predicted"/>
<evidence type="ECO:0008006" key="3">
    <source>
        <dbReference type="Google" id="ProtNLM"/>
    </source>
</evidence>
<reference evidence="2" key="1">
    <citation type="submission" date="2015-09" db="EMBL/GenBank/DDBJ databases">
        <title>Scylla olivacea transcriptome.</title>
        <authorList>
            <person name="Ikhwanuddin M."/>
        </authorList>
    </citation>
    <scope>NUCLEOTIDE SEQUENCE</scope>
</reference>
<dbReference type="PANTHER" id="PTHR35836">
    <property type="entry name" value="VCBS REPEAT-CONTAINING PROTEIN"/>
    <property type="match status" value="1"/>
</dbReference>
<name>A0A0N7ZC19_SCYOL</name>
<dbReference type="EMBL" id="GDRN01074589">
    <property type="protein sequence ID" value="JAI63215.1"/>
    <property type="molecule type" value="Transcribed_RNA"/>
</dbReference>
<protein>
    <recommendedName>
        <fullName evidence="3">VCBS repeat-containing protein</fullName>
    </recommendedName>
</protein>
<dbReference type="InterPro" id="IPR013517">
    <property type="entry name" value="FG-GAP"/>
</dbReference>
<dbReference type="InterPro" id="IPR028994">
    <property type="entry name" value="Integrin_alpha_N"/>
</dbReference>
<keyword evidence="1" id="KW-0732">Signal</keyword>
<accession>A0A0N7ZC19</accession>
<evidence type="ECO:0000256" key="1">
    <source>
        <dbReference type="ARBA" id="ARBA00022729"/>
    </source>
</evidence>
<dbReference type="SUPFAM" id="SSF69318">
    <property type="entry name" value="Integrin alpha N-terminal domain"/>
    <property type="match status" value="1"/>
</dbReference>